<evidence type="ECO:0000256" key="1">
    <source>
        <dbReference type="SAM" id="MobiDB-lite"/>
    </source>
</evidence>
<accession>A0A5C2RTN0</accession>
<proteinExistence type="predicted"/>
<dbReference type="EMBL" id="ML122299">
    <property type="protein sequence ID" value="RPD55023.1"/>
    <property type="molecule type" value="Genomic_DNA"/>
</dbReference>
<dbReference type="AlphaFoldDB" id="A0A5C2RTN0"/>
<evidence type="ECO:0000313" key="3">
    <source>
        <dbReference type="Proteomes" id="UP000313359"/>
    </source>
</evidence>
<dbReference type="OrthoDB" id="2757321at2759"/>
<keyword evidence="3" id="KW-1185">Reference proteome</keyword>
<feature type="compositionally biased region" description="Basic and acidic residues" evidence="1">
    <location>
        <begin position="78"/>
        <end position="87"/>
    </location>
</feature>
<name>A0A5C2RTN0_9APHY</name>
<dbReference type="Proteomes" id="UP000313359">
    <property type="component" value="Unassembled WGS sequence"/>
</dbReference>
<reference evidence="2" key="1">
    <citation type="journal article" date="2018" name="Genome Biol. Evol.">
        <title>Genomics and development of Lentinus tigrinus, a white-rot wood-decaying mushroom with dimorphic fruiting bodies.</title>
        <authorList>
            <person name="Wu B."/>
            <person name="Xu Z."/>
            <person name="Knudson A."/>
            <person name="Carlson A."/>
            <person name="Chen N."/>
            <person name="Kovaka S."/>
            <person name="LaButti K."/>
            <person name="Lipzen A."/>
            <person name="Pennachio C."/>
            <person name="Riley R."/>
            <person name="Schakwitz W."/>
            <person name="Umezawa K."/>
            <person name="Ohm R.A."/>
            <person name="Grigoriev I.V."/>
            <person name="Nagy L.G."/>
            <person name="Gibbons J."/>
            <person name="Hibbett D."/>
        </authorList>
    </citation>
    <scope>NUCLEOTIDE SEQUENCE [LARGE SCALE GENOMIC DNA]</scope>
    <source>
        <strain evidence="2">ALCF2SS1-6</strain>
    </source>
</reference>
<evidence type="ECO:0000313" key="2">
    <source>
        <dbReference type="EMBL" id="RPD55023.1"/>
    </source>
</evidence>
<feature type="region of interest" description="Disordered" evidence="1">
    <location>
        <begin position="77"/>
        <end position="96"/>
    </location>
</feature>
<sequence length="687" mass="77924">MRHPGYLCPAVHFLGARVPAAPVVTKVSVAPNQPEKLATRFSIIIDLQQALYVDAERKGRYYYYYYVYEVDDLAEESSPEKATKNDSQEEPALGDTIHSQTLPLTADSVLVLWETVRSDGKYLNMTNLESLIAALIGEEASPSHIRKEEEEMVKSFIQRRARGLNSPKSPRVDSRKCAKPLRYKLTAYRCERAINEVCSQLKLVPPFKATPGRVIMDRPAEGFAGVVEEDTGSGHRDSIDILNSKQSFRKWRVLVHPMVSPTVMSRMSAAKKAFRKPKNKSFIPFPTADVEYTDSPNHCSSIAQEQNKTPFPLEDAAIVVPPLESLPEIPDEDEDVHSLRVSPQCPDPPTKRPVTMKYLVQNQRYTNQDALASEGTQVTPIPGPSPPPSRLKDIRRTVRKHGRYNIPGLKISRLVLSRIPPTISEHDEPSFTPRNWRYGCRSPLPREKNVAPRLPEKLRLRGENQTFIGDLGEVDKPPSAKPARRTRRWLSVDLPPPPSTAFLLVFMSPQRRAYIPSPLSQSFVARRYQRTTFGQLDDGTGLSPYSFLTNVYCNGTWINPVYNVCPDVDMSPVEPCPLFWMVQKLDAGNIGWPRRVAMMPPLSPAVSRKARGASTRRRSLGPYLRKEDAEFLNNYPKKVRRRYRPYDEIVRRRKRYYDQILAQQAVPSVENLMVQPQLFTIPVAIMA</sequence>
<gene>
    <name evidence="2" type="ORF">L227DRAFT_615678</name>
</gene>
<organism evidence="2 3">
    <name type="scientific">Lentinus tigrinus ALCF2SS1-6</name>
    <dbReference type="NCBI Taxonomy" id="1328759"/>
    <lineage>
        <taxon>Eukaryota</taxon>
        <taxon>Fungi</taxon>
        <taxon>Dikarya</taxon>
        <taxon>Basidiomycota</taxon>
        <taxon>Agaricomycotina</taxon>
        <taxon>Agaricomycetes</taxon>
        <taxon>Polyporales</taxon>
        <taxon>Polyporaceae</taxon>
        <taxon>Lentinus</taxon>
    </lineage>
</organism>
<protein>
    <submittedName>
        <fullName evidence="2">Uncharacterized protein</fullName>
    </submittedName>
</protein>